<gene>
    <name evidence="1" type="ORF">Fmac_001500</name>
</gene>
<comment type="caution">
    <text evidence="1">The sequence shown here is derived from an EMBL/GenBank/DDBJ whole genome shotgun (WGS) entry which is preliminary data.</text>
</comment>
<organism evidence="1 2">
    <name type="scientific">Flemingia macrophylla</name>
    <dbReference type="NCBI Taxonomy" id="520843"/>
    <lineage>
        <taxon>Eukaryota</taxon>
        <taxon>Viridiplantae</taxon>
        <taxon>Streptophyta</taxon>
        <taxon>Embryophyta</taxon>
        <taxon>Tracheophyta</taxon>
        <taxon>Spermatophyta</taxon>
        <taxon>Magnoliopsida</taxon>
        <taxon>eudicotyledons</taxon>
        <taxon>Gunneridae</taxon>
        <taxon>Pentapetalae</taxon>
        <taxon>rosids</taxon>
        <taxon>fabids</taxon>
        <taxon>Fabales</taxon>
        <taxon>Fabaceae</taxon>
        <taxon>Papilionoideae</taxon>
        <taxon>50 kb inversion clade</taxon>
        <taxon>NPAAA clade</taxon>
        <taxon>indigoferoid/millettioid clade</taxon>
        <taxon>Phaseoleae</taxon>
        <taxon>Flemingia</taxon>
    </lineage>
</organism>
<proteinExistence type="predicted"/>
<dbReference type="AlphaFoldDB" id="A0ABD1NHA4"/>
<evidence type="ECO:0000313" key="1">
    <source>
        <dbReference type="EMBL" id="KAL2347500.1"/>
    </source>
</evidence>
<dbReference type="EMBL" id="JBGMDY010000001">
    <property type="protein sequence ID" value="KAL2347500.1"/>
    <property type="molecule type" value="Genomic_DNA"/>
</dbReference>
<reference evidence="1 2" key="1">
    <citation type="submission" date="2024-08" db="EMBL/GenBank/DDBJ databases">
        <title>Insights into the chromosomal genome structure of Flemingia macrophylla.</title>
        <authorList>
            <person name="Ding Y."/>
            <person name="Zhao Y."/>
            <person name="Bi W."/>
            <person name="Wu M."/>
            <person name="Zhao G."/>
            <person name="Gong Y."/>
            <person name="Li W."/>
            <person name="Zhang P."/>
        </authorList>
    </citation>
    <scope>NUCLEOTIDE SEQUENCE [LARGE SCALE GENOMIC DNA]</scope>
    <source>
        <strain evidence="1">DYQJB</strain>
        <tissue evidence="1">Leaf</tissue>
    </source>
</reference>
<accession>A0ABD1NHA4</accession>
<protein>
    <submittedName>
        <fullName evidence="1">Uncharacterized protein</fullName>
    </submittedName>
</protein>
<evidence type="ECO:0000313" key="2">
    <source>
        <dbReference type="Proteomes" id="UP001603857"/>
    </source>
</evidence>
<dbReference type="Proteomes" id="UP001603857">
    <property type="component" value="Unassembled WGS sequence"/>
</dbReference>
<keyword evidence="2" id="KW-1185">Reference proteome</keyword>
<sequence length="82" mass="9262">MGRSFPLGKLANSISLEVACQKGGIEIPPMGEINEDLFPPFGRLYFEKCCSSLAAKLRMIFSLMGWHEKWKWIDLPDGKKDS</sequence>
<name>A0ABD1NHA4_9FABA</name>